<feature type="region of interest" description="Disordered" evidence="1">
    <location>
        <begin position="1"/>
        <end position="83"/>
    </location>
</feature>
<sequence length="133" mass="15742">MDPIKSAECGTSEHGWTTVESRRKQKQLAKQNNELDNERRKERHNKHLKAKEIKKPEAAKNNFPDSESEKPKPDEFRWPDNLENNIDSSESLEFQKWNPDTIVLNLVNYFGYYLADVSSEQFKYPWRNMNNLA</sequence>
<protein>
    <submittedName>
        <fullName evidence="2">Uncharacterized protein</fullName>
    </submittedName>
</protein>
<feature type="compositionally biased region" description="Basic and acidic residues" evidence="1">
    <location>
        <begin position="67"/>
        <end position="80"/>
    </location>
</feature>
<comment type="caution">
    <text evidence="2">The sequence shown here is derived from an EMBL/GenBank/DDBJ whole genome shotgun (WGS) entry which is preliminary data.</text>
</comment>
<proteinExistence type="predicted"/>
<evidence type="ECO:0000313" key="2">
    <source>
        <dbReference type="EMBL" id="VVB00833.1"/>
    </source>
</evidence>
<evidence type="ECO:0000313" key="3">
    <source>
        <dbReference type="Proteomes" id="UP000489600"/>
    </source>
</evidence>
<keyword evidence="3" id="KW-1185">Reference proteome</keyword>
<accession>A0A565BJ08</accession>
<dbReference type="EMBL" id="CABITT030000004">
    <property type="protein sequence ID" value="VVB00833.1"/>
    <property type="molecule type" value="Genomic_DNA"/>
</dbReference>
<organism evidence="2 3">
    <name type="scientific">Arabis nemorensis</name>
    <dbReference type="NCBI Taxonomy" id="586526"/>
    <lineage>
        <taxon>Eukaryota</taxon>
        <taxon>Viridiplantae</taxon>
        <taxon>Streptophyta</taxon>
        <taxon>Embryophyta</taxon>
        <taxon>Tracheophyta</taxon>
        <taxon>Spermatophyta</taxon>
        <taxon>Magnoliopsida</taxon>
        <taxon>eudicotyledons</taxon>
        <taxon>Gunneridae</taxon>
        <taxon>Pentapetalae</taxon>
        <taxon>rosids</taxon>
        <taxon>malvids</taxon>
        <taxon>Brassicales</taxon>
        <taxon>Brassicaceae</taxon>
        <taxon>Arabideae</taxon>
        <taxon>Arabis</taxon>
    </lineage>
</organism>
<reference evidence="2" key="1">
    <citation type="submission" date="2019-07" db="EMBL/GenBank/DDBJ databases">
        <authorList>
            <person name="Dittberner H."/>
        </authorList>
    </citation>
    <scope>NUCLEOTIDE SEQUENCE [LARGE SCALE GENOMIC DNA]</scope>
</reference>
<dbReference type="AlphaFoldDB" id="A0A565BJ08"/>
<name>A0A565BJ08_9BRAS</name>
<gene>
    <name evidence="2" type="ORF">ANE_LOCUS11277</name>
</gene>
<dbReference type="Proteomes" id="UP000489600">
    <property type="component" value="Unassembled WGS sequence"/>
</dbReference>
<evidence type="ECO:0000256" key="1">
    <source>
        <dbReference type="SAM" id="MobiDB-lite"/>
    </source>
</evidence>